<evidence type="ECO:0000256" key="4">
    <source>
        <dbReference type="ARBA" id="ARBA00022692"/>
    </source>
</evidence>
<keyword evidence="2 12" id="KW-1003">Cell membrane</keyword>
<keyword evidence="7 12" id="KW-0406">Ion transport</keyword>
<keyword evidence="14" id="KW-1185">Reference proteome</keyword>
<dbReference type="GO" id="GO:0005886">
    <property type="term" value="C:plasma membrane"/>
    <property type="evidence" value="ECO:0007669"/>
    <property type="project" value="UniProtKB-SubCell"/>
</dbReference>
<organism evidence="13 14">
    <name type="scientific">Maribrevibacterium harenarium</name>
    <dbReference type="NCBI Taxonomy" id="2589817"/>
    <lineage>
        <taxon>Bacteria</taxon>
        <taxon>Pseudomonadati</taxon>
        <taxon>Pseudomonadota</taxon>
        <taxon>Gammaproteobacteria</taxon>
        <taxon>Oceanospirillales</taxon>
        <taxon>Oceanospirillaceae</taxon>
        <taxon>Maribrevibacterium</taxon>
    </lineage>
</organism>
<feature type="binding site" evidence="12">
    <location>
        <position position="73"/>
    </location>
    <ligand>
        <name>Na(+)</name>
        <dbReference type="ChEBI" id="CHEBI:29101"/>
        <note>structural</note>
    </ligand>
</feature>
<evidence type="ECO:0000256" key="11">
    <source>
        <dbReference type="ARBA" id="ARBA00035585"/>
    </source>
</evidence>
<comment type="activity regulation">
    <text evidence="12">Na(+) is not transported, but it plays an essential structural role and its presence is essential for fluoride channel function.</text>
</comment>
<feature type="transmembrane region" description="Helical" evidence="12">
    <location>
        <begin position="66"/>
        <end position="89"/>
    </location>
</feature>
<dbReference type="GO" id="GO:0062054">
    <property type="term" value="F:fluoride channel activity"/>
    <property type="evidence" value="ECO:0007669"/>
    <property type="project" value="UniProtKB-UniRule"/>
</dbReference>
<reference evidence="13 14" key="1">
    <citation type="submission" date="2019-06" db="EMBL/GenBank/DDBJ databases">
        <title>A novel bacterium of genus Marinomonas, isolated from coastal sand.</title>
        <authorList>
            <person name="Huang H."/>
            <person name="Mo K."/>
            <person name="Hu Y."/>
        </authorList>
    </citation>
    <scope>NUCLEOTIDE SEQUENCE [LARGE SCALE GENOMIC DNA]</scope>
    <source>
        <strain evidence="13 14">HB171799</strain>
    </source>
</reference>
<evidence type="ECO:0000256" key="3">
    <source>
        <dbReference type="ARBA" id="ARBA00022519"/>
    </source>
</evidence>
<protein>
    <recommendedName>
        <fullName evidence="12">Fluoride-specific ion channel FluC</fullName>
    </recommendedName>
</protein>
<keyword evidence="12" id="KW-0813">Transport</keyword>
<evidence type="ECO:0000313" key="13">
    <source>
        <dbReference type="EMBL" id="TPE49348.1"/>
    </source>
</evidence>
<comment type="function">
    <text evidence="12">Fluoride-specific ion channel. Important for reducing fluoride concentration in the cell, thus reducing its toxicity.</text>
</comment>
<comment type="subcellular location">
    <subcellularLocation>
        <location evidence="1 12">Cell membrane</location>
        <topology evidence="1 12">Multi-pass membrane protein</topology>
    </subcellularLocation>
</comment>
<keyword evidence="6 12" id="KW-0915">Sodium</keyword>
<dbReference type="PANTHER" id="PTHR28259:SF1">
    <property type="entry name" value="FLUORIDE EXPORT PROTEIN 1-RELATED"/>
    <property type="match status" value="1"/>
</dbReference>
<dbReference type="EMBL" id="VFRR01000025">
    <property type="protein sequence ID" value="TPE49348.1"/>
    <property type="molecule type" value="Genomic_DNA"/>
</dbReference>
<evidence type="ECO:0000256" key="1">
    <source>
        <dbReference type="ARBA" id="ARBA00004651"/>
    </source>
</evidence>
<accession>A0A501WJ28</accession>
<evidence type="ECO:0000256" key="9">
    <source>
        <dbReference type="ARBA" id="ARBA00023303"/>
    </source>
</evidence>
<comment type="similarity">
    <text evidence="10 12">Belongs to the fluoride channel Fluc/FEX (TC 1.A.43) family.</text>
</comment>
<evidence type="ECO:0000256" key="6">
    <source>
        <dbReference type="ARBA" id="ARBA00023053"/>
    </source>
</evidence>
<dbReference type="Pfam" id="PF02537">
    <property type="entry name" value="CRCB"/>
    <property type="match status" value="1"/>
</dbReference>
<dbReference type="NCBIfam" id="TIGR00494">
    <property type="entry name" value="crcB"/>
    <property type="match status" value="1"/>
</dbReference>
<dbReference type="OrthoDB" id="9806299at2"/>
<comment type="caution">
    <text evidence="13">The sequence shown here is derived from an EMBL/GenBank/DDBJ whole genome shotgun (WGS) entry which is preliminary data.</text>
</comment>
<evidence type="ECO:0000256" key="5">
    <source>
        <dbReference type="ARBA" id="ARBA00022989"/>
    </source>
</evidence>
<dbReference type="AlphaFoldDB" id="A0A501WJ28"/>
<keyword evidence="9 12" id="KW-0407">Ion channel</keyword>
<evidence type="ECO:0000256" key="10">
    <source>
        <dbReference type="ARBA" id="ARBA00035120"/>
    </source>
</evidence>
<keyword evidence="8 12" id="KW-0472">Membrane</keyword>
<comment type="catalytic activity">
    <reaction evidence="11">
        <text>fluoride(in) = fluoride(out)</text>
        <dbReference type="Rhea" id="RHEA:76159"/>
        <dbReference type="ChEBI" id="CHEBI:17051"/>
    </reaction>
    <physiologicalReaction direction="left-to-right" evidence="11">
        <dbReference type="Rhea" id="RHEA:76160"/>
    </physiologicalReaction>
</comment>
<evidence type="ECO:0000256" key="7">
    <source>
        <dbReference type="ARBA" id="ARBA00023065"/>
    </source>
</evidence>
<feature type="binding site" evidence="12">
    <location>
        <position position="76"/>
    </location>
    <ligand>
        <name>Na(+)</name>
        <dbReference type="ChEBI" id="CHEBI:29101"/>
        <note>structural</note>
    </ligand>
</feature>
<dbReference type="PANTHER" id="PTHR28259">
    <property type="entry name" value="FLUORIDE EXPORT PROTEIN 1-RELATED"/>
    <property type="match status" value="1"/>
</dbReference>
<evidence type="ECO:0000256" key="8">
    <source>
        <dbReference type="ARBA" id="ARBA00023136"/>
    </source>
</evidence>
<dbReference type="HAMAP" id="MF_00454">
    <property type="entry name" value="FluC"/>
    <property type="match status" value="1"/>
</dbReference>
<name>A0A501WJ28_9GAMM</name>
<proteinExistence type="inferred from homology"/>
<keyword evidence="5 12" id="KW-1133">Transmembrane helix</keyword>
<feature type="transmembrane region" description="Helical" evidence="12">
    <location>
        <begin position="95"/>
        <end position="119"/>
    </location>
</feature>
<gene>
    <name evidence="12 13" type="primary">crcB</name>
    <name evidence="12" type="synonym">fluC</name>
    <name evidence="13" type="ORF">FJM67_12060</name>
</gene>
<evidence type="ECO:0000313" key="14">
    <source>
        <dbReference type="Proteomes" id="UP000315901"/>
    </source>
</evidence>
<keyword evidence="12" id="KW-0479">Metal-binding</keyword>
<dbReference type="GO" id="GO:0140114">
    <property type="term" value="P:cellular detoxification of fluoride"/>
    <property type="evidence" value="ECO:0007669"/>
    <property type="project" value="UniProtKB-UniRule"/>
</dbReference>
<evidence type="ECO:0000256" key="2">
    <source>
        <dbReference type="ARBA" id="ARBA00022475"/>
    </source>
</evidence>
<keyword evidence="3" id="KW-0997">Cell inner membrane</keyword>
<dbReference type="GO" id="GO:0046872">
    <property type="term" value="F:metal ion binding"/>
    <property type="evidence" value="ECO:0007669"/>
    <property type="project" value="UniProtKB-KW"/>
</dbReference>
<feature type="transmembrane region" description="Helical" evidence="12">
    <location>
        <begin position="31"/>
        <end position="54"/>
    </location>
</feature>
<dbReference type="Proteomes" id="UP000315901">
    <property type="component" value="Unassembled WGS sequence"/>
</dbReference>
<sequence>MYLSVALGGAFGAMARFAMTRFINHSWGHTFPLATFSINVLGSFLMGMAFVLIAERVPAFESLRPVLMVGFLGAFTTFSTFSLEIVALINQQAWLTAASYLLLSCVVGIAALAAGIAIARAF</sequence>
<dbReference type="InterPro" id="IPR003691">
    <property type="entry name" value="FluC"/>
</dbReference>
<evidence type="ECO:0000256" key="12">
    <source>
        <dbReference type="HAMAP-Rule" id="MF_00454"/>
    </source>
</evidence>
<keyword evidence="4 12" id="KW-0812">Transmembrane</keyword>